<gene>
    <name evidence="2" type="ORF">METZ01_LOCUS64125</name>
</gene>
<name>A0A381T6V2_9ZZZZ</name>
<dbReference type="InterPro" id="IPR036291">
    <property type="entry name" value="NAD(P)-bd_dom_sf"/>
</dbReference>
<evidence type="ECO:0000259" key="1">
    <source>
        <dbReference type="Pfam" id="PF16363"/>
    </source>
</evidence>
<evidence type="ECO:0000313" key="2">
    <source>
        <dbReference type="EMBL" id="SVA11271.1"/>
    </source>
</evidence>
<dbReference type="AlphaFoldDB" id="A0A381T6V2"/>
<dbReference type="PANTHER" id="PTHR43000">
    <property type="entry name" value="DTDP-D-GLUCOSE 4,6-DEHYDRATASE-RELATED"/>
    <property type="match status" value="1"/>
</dbReference>
<dbReference type="EMBL" id="UINC01004036">
    <property type="protein sequence ID" value="SVA11271.1"/>
    <property type="molecule type" value="Genomic_DNA"/>
</dbReference>
<dbReference type="Gene3D" id="3.40.50.720">
    <property type="entry name" value="NAD(P)-binding Rossmann-like Domain"/>
    <property type="match status" value="1"/>
</dbReference>
<accession>A0A381T6V2</accession>
<dbReference type="Gene3D" id="3.90.25.10">
    <property type="entry name" value="UDP-galactose 4-epimerase, domain 1"/>
    <property type="match status" value="1"/>
</dbReference>
<organism evidence="2">
    <name type="scientific">marine metagenome</name>
    <dbReference type="NCBI Taxonomy" id="408172"/>
    <lineage>
        <taxon>unclassified sequences</taxon>
        <taxon>metagenomes</taxon>
        <taxon>ecological metagenomes</taxon>
    </lineage>
</organism>
<feature type="domain" description="NAD(P)-binding" evidence="1">
    <location>
        <begin position="16"/>
        <end position="269"/>
    </location>
</feature>
<dbReference type="InterPro" id="IPR016040">
    <property type="entry name" value="NAD(P)-bd_dom"/>
</dbReference>
<dbReference type="Pfam" id="PF16363">
    <property type="entry name" value="GDP_Man_Dehyd"/>
    <property type="match status" value="1"/>
</dbReference>
<reference evidence="2" key="1">
    <citation type="submission" date="2018-05" db="EMBL/GenBank/DDBJ databases">
        <authorList>
            <person name="Lanie J.A."/>
            <person name="Ng W.-L."/>
            <person name="Kazmierczak K.M."/>
            <person name="Andrzejewski T.M."/>
            <person name="Davidsen T.M."/>
            <person name="Wayne K.J."/>
            <person name="Tettelin H."/>
            <person name="Glass J.I."/>
            <person name="Rusch D."/>
            <person name="Podicherti R."/>
            <person name="Tsui H.-C.T."/>
            <person name="Winkler M.E."/>
        </authorList>
    </citation>
    <scope>NUCLEOTIDE SEQUENCE</scope>
</reference>
<dbReference type="SUPFAM" id="SSF51735">
    <property type="entry name" value="NAD(P)-binding Rossmann-fold domains"/>
    <property type="match status" value="1"/>
</dbReference>
<sequence length="297" mass="33081">VKYNSVIDNVRLASIWRDIEVIEADLRNPDSLKQVQELAPEIVYHLAAYNHVGDSFLHITEAVDSNEKGSVNLLEAYEGYDRFVYVSTSEVYGFQTEVPFQEGSMPAPLSPYAIGKYGGELYARLKWRSFGRPVVIIRPFNAYGPYQSARAVIAETIITCLQQREVITTSATQTRDFNFVENLVDAFLLAGTASGVEGETLNVGSGEEISILDLVHKIRDLSGSDSSVRVGGLADRDGEIMRMCADNAHVRDMLGWTPAVDLDTGLRQTIDWYREYLALFESPESPLWRLAVGTTTQ</sequence>
<feature type="non-terminal residue" evidence="2">
    <location>
        <position position="1"/>
    </location>
</feature>
<proteinExistence type="predicted"/>
<protein>
    <recommendedName>
        <fullName evidence="1">NAD(P)-binding domain-containing protein</fullName>
    </recommendedName>
</protein>